<feature type="region of interest" description="Disordered" evidence="1">
    <location>
        <begin position="325"/>
        <end position="362"/>
    </location>
</feature>
<organism evidence="4 5">
    <name type="scientific">Marchantia polymorpha subsp. ruderalis</name>
    <dbReference type="NCBI Taxonomy" id="1480154"/>
    <lineage>
        <taxon>Eukaryota</taxon>
        <taxon>Viridiplantae</taxon>
        <taxon>Streptophyta</taxon>
        <taxon>Embryophyta</taxon>
        <taxon>Marchantiophyta</taxon>
        <taxon>Marchantiopsida</taxon>
        <taxon>Marchantiidae</taxon>
        <taxon>Marchantiales</taxon>
        <taxon>Marchantiaceae</taxon>
        <taxon>Marchantia</taxon>
    </lineage>
</organism>
<evidence type="ECO:0000259" key="3">
    <source>
        <dbReference type="Pfam" id="PF25597"/>
    </source>
</evidence>
<keyword evidence="5" id="KW-1185">Reference proteome</keyword>
<dbReference type="AlphaFoldDB" id="A0A176W224"/>
<proteinExistence type="predicted"/>
<evidence type="ECO:0000256" key="1">
    <source>
        <dbReference type="SAM" id="MobiDB-lite"/>
    </source>
</evidence>
<evidence type="ECO:0000313" key="4">
    <source>
        <dbReference type="EMBL" id="OAE27114.1"/>
    </source>
</evidence>
<evidence type="ECO:0000259" key="2">
    <source>
        <dbReference type="Pfam" id="PF22936"/>
    </source>
</evidence>
<dbReference type="EMBL" id="LVLJ01001979">
    <property type="protein sequence ID" value="OAE27114.1"/>
    <property type="molecule type" value="Genomic_DNA"/>
</dbReference>
<evidence type="ECO:0000313" key="5">
    <source>
        <dbReference type="Proteomes" id="UP000077202"/>
    </source>
</evidence>
<dbReference type="InterPro" id="IPR054722">
    <property type="entry name" value="PolX-like_BBD"/>
</dbReference>
<dbReference type="Proteomes" id="UP000077202">
    <property type="component" value="Unassembled WGS sequence"/>
</dbReference>
<feature type="domain" description="Retrovirus-related Pol polyprotein from transposon TNT 1-94-like beta-barrel" evidence="2">
    <location>
        <begin position="114"/>
        <end position="191"/>
    </location>
</feature>
<name>A0A176W224_MARPO</name>
<dbReference type="Pfam" id="PF25597">
    <property type="entry name" value="SH3_retrovirus"/>
    <property type="match status" value="1"/>
</dbReference>
<sequence>MQILHANIHRHTLIGTSMAQPRNDAISATTTNLGRVKDIEFRLLNKKKRLSSRQVNLVEAEESEDNNKEFIDLDNVLEVEACMVEIDNLDSLNDQLLQPTKVNLVQRSENSSIWHLDSGATHHINGNSSFFCSLKSKRCSGVKSARGQGYEVLGVGNVDILFPANGVHTISQVLYSPSIKQNLLSVGIIADHDHSLEFSSKDKLRIFGSTAYIHNHRHDQGKLDTHTQECILLSYDDRSEGYMCYQRDRQNVVISKDVKILKFTHVDLPEIKATTTEQISDSADVCNFPAIALVKSPLIPTTSDSSTLLATYETSPPSLQLQWDVHNPTTLSGEPPTLPQDDVAPQPLANPPLHCSARVRRPPPHLKNFTALYESDVPPDVIPSDDDDLQYENVAHDPS</sequence>
<protein>
    <submittedName>
        <fullName evidence="4">Uncharacterized protein</fullName>
    </submittedName>
</protein>
<dbReference type="InterPro" id="IPR057670">
    <property type="entry name" value="SH3_retrovirus"/>
</dbReference>
<feature type="domain" description="Retroviral polymerase SH3-like" evidence="3">
    <location>
        <begin position="209"/>
        <end position="261"/>
    </location>
</feature>
<reference evidence="4" key="1">
    <citation type="submission" date="2016-03" db="EMBL/GenBank/DDBJ databases">
        <title>Mechanisms controlling the formation of the plant cell surface in tip-growing cells are functionally conserved among land plants.</title>
        <authorList>
            <person name="Honkanen S."/>
            <person name="Jones V.A."/>
            <person name="Morieri G."/>
            <person name="Champion C."/>
            <person name="Hetherington A.J."/>
            <person name="Kelly S."/>
            <person name="Saint-Marcoux D."/>
            <person name="Proust H."/>
            <person name="Prescott H."/>
            <person name="Dolan L."/>
        </authorList>
    </citation>
    <scope>NUCLEOTIDE SEQUENCE [LARGE SCALE GENOMIC DNA]</scope>
    <source>
        <tissue evidence="4">Whole gametophyte</tissue>
    </source>
</reference>
<dbReference type="Pfam" id="PF22936">
    <property type="entry name" value="Pol_BBD"/>
    <property type="match status" value="1"/>
</dbReference>
<accession>A0A176W224</accession>
<gene>
    <name evidence="4" type="ORF">AXG93_829s1150</name>
</gene>
<comment type="caution">
    <text evidence="4">The sequence shown here is derived from an EMBL/GenBank/DDBJ whole genome shotgun (WGS) entry which is preliminary data.</text>
</comment>
<feature type="region of interest" description="Disordered" evidence="1">
    <location>
        <begin position="376"/>
        <end position="399"/>
    </location>
</feature>